<evidence type="ECO:0000313" key="1">
    <source>
        <dbReference type="EMBL" id="CAH2077284.1"/>
    </source>
</evidence>
<sequence>MGGGGGGGDVYWALAFKGNCAVRNTVGPDRVDTPQPNGRATRDVHHCDIKTTRYIIASIKAAMDDRRIHIVHFPVSAAAAAAPSKRAFPQTEAATPHPYKQPVMGTLYAAFQSN</sequence>
<dbReference type="Proteomes" id="UP000837857">
    <property type="component" value="Chromosome 9"/>
</dbReference>
<keyword evidence="2" id="KW-1185">Reference proteome</keyword>
<gene>
    <name evidence="1" type="ORF">IPOD504_LOCUS17635</name>
</gene>
<evidence type="ECO:0000313" key="2">
    <source>
        <dbReference type="Proteomes" id="UP000837857"/>
    </source>
</evidence>
<feature type="non-terminal residue" evidence="1">
    <location>
        <position position="1"/>
    </location>
</feature>
<accession>A0ABN8JA24</accession>
<proteinExistence type="predicted"/>
<reference evidence="1" key="1">
    <citation type="submission" date="2022-03" db="EMBL/GenBank/DDBJ databases">
        <authorList>
            <person name="Martin H S."/>
        </authorList>
    </citation>
    <scope>NUCLEOTIDE SEQUENCE</scope>
</reference>
<dbReference type="EMBL" id="OW152821">
    <property type="protein sequence ID" value="CAH2077284.1"/>
    <property type="molecule type" value="Genomic_DNA"/>
</dbReference>
<organism evidence="1 2">
    <name type="scientific">Iphiclides podalirius</name>
    <name type="common">scarce swallowtail</name>
    <dbReference type="NCBI Taxonomy" id="110791"/>
    <lineage>
        <taxon>Eukaryota</taxon>
        <taxon>Metazoa</taxon>
        <taxon>Ecdysozoa</taxon>
        <taxon>Arthropoda</taxon>
        <taxon>Hexapoda</taxon>
        <taxon>Insecta</taxon>
        <taxon>Pterygota</taxon>
        <taxon>Neoptera</taxon>
        <taxon>Endopterygota</taxon>
        <taxon>Lepidoptera</taxon>
        <taxon>Glossata</taxon>
        <taxon>Ditrysia</taxon>
        <taxon>Papilionoidea</taxon>
        <taxon>Papilionidae</taxon>
        <taxon>Papilioninae</taxon>
        <taxon>Iphiclides</taxon>
    </lineage>
</organism>
<protein>
    <submittedName>
        <fullName evidence="1">Uncharacterized protein</fullName>
    </submittedName>
</protein>
<name>A0ABN8JA24_9NEOP</name>